<evidence type="ECO:0000313" key="3">
    <source>
        <dbReference type="Proteomes" id="UP000217431"/>
    </source>
</evidence>
<feature type="region of interest" description="Disordered" evidence="1">
    <location>
        <begin position="34"/>
        <end position="66"/>
    </location>
</feature>
<dbReference type="Proteomes" id="UP000217431">
    <property type="component" value="Chromosome II"/>
</dbReference>
<organism evidence="2 3">
    <name type="scientific">Prevotella intermedia</name>
    <dbReference type="NCBI Taxonomy" id="28131"/>
    <lineage>
        <taxon>Bacteria</taxon>
        <taxon>Pseudomonadati</taxon>
        <taxon>Bacteroidota</taxon>
        <taxon>Bacteroidia</taxon>
        <taxon>Bacteroidales</taxon>
        <taxon>Prevotellaceae</taxon>
        <taxon>Prevotella</taxon>
    </lineage>
</organism>
<reference evidence="2 3" key="1">
    <citation type="journal article" date="2016" name="DNA Res.">
        <title>The complete genome sequencing of Prevotella intermedia strain OMA14 and a subsequent fine-scale, intra-species genomic comparison reveal an unusual amplification of conjugative and mobile transposons and identify a novel Prevotella-lineage-specific repeat.</title>
        <authorList>
            <person name="Naito M."/>
            <person name="Ogura Y."/>
            <person name="Itoh T."/>
            <person name="Shoji M."/>
            <person name="Okamoto M."/>
            <person name="Hayashi T."/>
            <person name="Nakayama K."/>
        </authorList>
    </citation>
    <scope>NUCLEOTIDE SEQUENCE [LARGE SCALE GENOMIC DNA]</scope>
    <source>
        <strain evidence="2 3">OMA14</strain>
    </source>
</reference>
<accession>A0A0T7ANV7</accession>
<evidence type="ECO:0000256" key="1">
    <source>
        <dbReference type="SAM" id="MobiDB-lite"/>
    </source>
</evidence>
<gene>
    <name evidence="2" type="ORF">PIOMA14_II_0216</name>
</gene>
<proteinExistence type="predicted"/>
<evidence type="ECO:0000313" key="2">
    <source>
        <dbReference type="EMBL" id="BAU18721.1"/>
    </source>
</evidence>
<sequence>MKKSFNIKKVYSKPCAEIVNTRIECPILAGSPFGGNAGEAGDDGPPLTSKEGQFFEDDFLPEGKKK</sequence>
<dbReference type="AlphaFoldDB" id="A0A0T7ANV7"/>
<protein>
    <submittedName>
        <fullName evidence="2">Uncharacterized protein</fullName>
    </submittedName>
</protein>
<dbReference type="RefSeq" id="WP_096408386.1">
    <property type="nucleotide sequence ID" value="NZ_AP014598.1"/>
</dbReference>
<dbReference type="EMBL" id="AP014598">
    <property type="protein sequence ID" value="BAU18721.1"/>
    <property type="molecule type" value="Genomic_DNA"/>
</dbReference>
<name>A0A0T7ANV7_PREIN</name>